<dbReference type="Pfam" id="PF23621">
    <property type="entry name" value="BP74_N"/>
    <property type="match status" value="1"/>
</dbReference>
<evidence type="ECO:0000259" key="2">
    <source>
        <dbReference type="Pfam" id="PF23621"/>
    </source>
</evidence>
<comment type="caution">
    <text evidence="3">The sequence shown here is derived from an EMBL/GenBank/DDBJ whole genome shotgun (WGS) entry which is preliminary data.</text>
</comment>
<keyword evidence="4" id="KW-1185">Reference proteome</keyword>
<dbReference type="InterPro" id="IPR056422">
    <property type="entry name" value="BP74_N"/>
</dbReference>
<dbReference type="AlphaFoldDB" id="A0A2V1HY80"/>
<name>A0A2V1HY80_9MICO</name>
<dbReference type="OrthoDB" id="1495671at2"/>
<dbReference type="Proteomes" id="UP000244893">
    <property type="component" value="Unassembled WGS sequence"/>
</dbReference>
<dbReference type="EMBL" id="QEOP01000001">
    <property type="protein sequence ID" value="PVZ96409.1"/>
    <property type="molecule type" value="Genomic_DNA"/>
</dbReference>
<evidence type="ECO:0000313" key="3">
    <source>
        <dbReference type="EMBL" id="PVZ96409.1"/>
    </source>
</evidence>
<sequence>MTASVSAGALAGCAPAPSTPADGAPAVATFRVAGQEDYAIELNTDQLVEHAIELMNGGEDGRIPNGLIVRDGDEGVNAPWSWHIDPDSLEFVDMTTEVCDGLPSYVEDGTLTSDRFCPWLTEVVSIEPLG</sequence>
<evidence type="ECO:0000313" key="4">
    <source>
        <dbReference type="Proteomes" id="UP000244893"/>
    </source>
</evidence>
<gene>
    <name evidence="3" type="ORF">DDQ50_06650</name>
</gene>
<accession>A0A2V1HY80</accession>
<protein>
    <recommendedName>
        <fullName evidence="2">BP74 N-terminal domain-containing protein</fullName>
    </recommendedName>
</protein>
<proteinExistence type="predicted"/>
<reference evidence="3 4" key="1">
    <citation type="submission" date="2018-05" db="EMBL/GenBank/DDBJ databases">
        <title>Amnibacterium sp. M8JJ-5, whole genome shotgun sequence.</title>
        <authorList>
            <person name="Tuo L."/>
        </authorList>
    </citation>
    <scope>NUCLEOTIDE SEQUENCE [LARGE SCALE GENOMIC DNA]</scope>
    <source>
        <strain evidence="3 4">M8JJ-5</strain>
    </source>
</reference>
<evidence type="ECO:0000256" key="1">
    <source>
        <dbReference type="SAM" id="MobiDB-lite"/>
    </source>
</evidence>
<feature type="domain" description="BP74 N-terminal" evidence="2">
    <location>
        <begin position="26"/>
        <end position="128"/>
    </location>
</feature>
<organism evidence="3 4">
    <name type="scientific">Amnibacterium flavum</name>
    <dbReference type="NCBI Taxonomy" id="2173173"/>
    <lineage>
        <taxon>Bacteria</taxon>
        <taxon>Bacillati</taxon>
        <taxon>Actinomycetota</taxon>
        <taxon>Actinomycetes</taxon>
        <taxon>Micrococcales</taxon>
        <taxon>Microbacteriaceae</taxon>
        <taxon>Amnibacterium</taxon>
    </lineage>
</organism>
<feature type="region of interest" description="Disordered" evidence="1">
    <location>
        <begin position="1"/>
        <end position="21"/>
    </location>
</feature>